<accession>A0A8H7DI76</accession>
<sequence>MYAALCPIHSWLAADEVWCFRKIGALVTHSEDVSRILLAQKNQDRGTGGNGGDGLNGGGGGMGEGPRVKMTVKNIKKTYSALPTAPSNFRTIPLGDIDLQRNIQMNGSGFVTLRRLHSAKVVRDGADVACTVAVYQGHGAEEEWRRDTANHPNLVQLYGIATCGNMHVTVFHDDLIPLEEFVDFYSHSHFASVYILAYMTTELSVAQNYLSTVFRHVLPNYTLFIRHSTGGFCIDLESSAVSLVQYPGPDRMLTGQGLKFLADENSEATIIDSLTLNHYHSISYWVFSRNPSISISTSQTIHLGSVFTSTSEGPVGYITEIAWCPNVELEPCEHSWNIAGRSKVVKEIMADGWTRFDAASAHAVWVTFWPLETEFWPSQANHIFTTLQISSDFQDYIVLESIRFEIKILTLEEQTGVSAGFLFLCPLEDFQMEPSSFEWPDCPAYWALDALGTERLTTEDAINRGFPSLMLSTEVQGKSWDASVMSRGIWATTCINCHAFHLRILMERLTILATMMSATIAPHHSKEYDNAFESPPTDPSEDDGTSRYLTAAECPSDAPESTLNIFTVKSPDVSPHEDTEEIPIPNIFKVLMNVQLSLIIFSAVCWVLYEV</sequence>
<organism evidence="2 3">
    <name type="scientific">Mycena sanguinolenta</name>
    <dbReference type="NCBI Taxonomy" id="230812"/>
    <lineage>
        <taxon>Eukaryota</taxon>
        <taxon>Fungi</taxon>
        <taxon>Dikarya</taxon>
        <taxon>Basidiomycota</taxon>
        <taxon>Agaricomycotina</taxon>
        <taxon>Agaricomycetes</taxon>
        <taxon>Agaricomycetidae</taxon>
        <taxon>Agaricales</taxon>
        <taxon>Marasmiineae</taxon>
        <taxon>Mycenaceae</taxon>
        <taxon>Mycena</taxon>
    </lineage>
</organism>
<gene>
    <name evidence="2" type="ORF">MSAN_00295600</name>
</gene>
<evidence type="ECO:0000313" key="3">
    <source>
        <dbReference type="Proteomes" id="UP000623467"/>
    </source>
</evidence>
<name>A0A8H7DI76_9AGAR</name>
<evidence type="ECO:0000313" key="2">
    <source>
        <dbReference type="EMBL" id="KAF7374142.1"/>
    </source>
</evidence>
<feature type="region of interest" description="Disordered" evidence="1">
    <location>
        <begin position="527"/>
        <end position="547"/>
    </location>
</feature>
<protein>
    <recommendedName>
        <fullName evidence="4">Protein kinase domain-containing protein</fullName>
    </recommendedName>
</protein>
<dbReference type="OrthoDB" id="258495at2759"/>
<feature type="compositionally biased region" description="Gly residues" evidence="1">
    <location>
        <begin position="46"/>
        <end position="64"/>
    </location>
</feature>
<keyword evidence="3" id="KW-1185">Reference proteome</keyword>
<proteinExistence type="predicted"/>
<feature type="region of interest" description="Disordered" evidence="1">
    <location>
        <begin position="42"/>
        <end position="65"/>
    </location>
</feature>
<comment type="caution">
    <text evidence="2">The sequence shown here is derived from an EMBL/GenBank/DDBJ whole genome shotgun (WGS) entry which is preliminary data.</text>
</comment>
<reference evidence="2" key="1">
    <citation type="submission" date="2020-05" db="EMBL/GenBank/DDBJ databases">
        <title>Mycena genomes resolve the evolution of fungal bioluminescence.</title>
        <authorList>
            <person name="Tsai I.J."/>
        </authorList>
    </citation>
    <scope>NUCLEOTIDE SEQUENCE</scope>
    <source>
        <strain evidence="2">160909Yilan</strain>
    </source>
</reference>
<dbReference type="AlphaFoldDB" id="A0A8H7DI76"/>
<dbReference type="Proteomes" id="UP000623467">
    <property type="component" value="Unassembled WGS sequence"/>
</dbReference>
<evidence type="ECO:0000256" key="1">
    <source>
        <dbReference type="SAM" id="MobiDB-lite"/>
    </source>
</evidence>
<evidence type="ECO:0008006" key="4">
    <source>
        <dbReference type="Google" id="ProtNLM"/>
    </source>
</evidence>
<dbReference type="EMBL" id="JACAZH010000002">
    <property type="protein sequence ID" value="KAF7374142.1"/>
    <property type="molecule type" value="Genomic_DNA"/>
</dbReference>